<dbReference type="PANTHER" id="PTHR30055">
    <property type="entry name" value="HTH-TYPE TRANSCRIPTIONAL REGULATOR RUTR"/>
    <property type="match status" value="1"/>
</dbReference>
<dbReference type="PANTHER" id="PTHR30055:SF240">
    <property type="entry name" value="HTH-TYPE TRANSCRIPTIONAL REGULATOR ACRR"/>
    <property type="match status" value="1"/>
</dbReference>
<evidence type="ECO:0000256" key="3">
    <source>
        <dbReference type="ARBA" id="ARBA00023125"/>
    </source>
</evidence>
<dbReference type="SUPFAM" id="SSF48498">
    <property type="entry name" value="Tetracyclin repressor-like, C-terminal domain"/>
    <property type="match status" value="1"/>
</dbReference>
<dbReference type="InterPro" id="IPR013572">
    <property type="entry name" value="Tscrpt_reg_MAATS_C"/>
</dbReference>
<gene>
    <name evidence="7" type="ORF">METUNv1_00042</name>
</gene>
<dbReference type="Pfam" id="PF00440">
    <property type="entry name" value="TetR_N"/>
    <property type="match status" value="1"/>
</dbReference>
<feature type="DNA-binding region" description="H-T-H motif" evidence="5">
    <location>
        <begin position="18"/>
        <end position="37"/>
    </location>
</feature>
<dbReference type="STRING" id="1000565.METUNv1_00042"/>
<keyword evidence="4" id="KW-0804">Transcription</keyword>
<evidence type="ECO:0000256" key="2">
    <source>
        <dbReference type="ARBA" id="ARBA00023015"/>
    </source>
</evidence>
<dbReference type="InterPro" id="IPR036271">
    <property type="entry name" value="Tet_transcr_reg_TetR-rel_C_sf"/>
</dbReference>
<dbReference type="SUPFAM" id="SSF46689">
    <property type="entry name" value="Homeodomain-like"/>
    <property type="match status" value="1"/>
</dbReference>
<accession>F5R749</accession>
<dbReference type="PROSITE" id="PS50977">
    <property type="entry name" value="HTH_TETR_2"/>
    <property type="match status" value="1"/>
</dbReference>
<evidence type="ECO:0000259" key="6">
    <source>
        <dbReference type="PROSITE" id="PS50977"/>
    </source>
</evidence>
<dbReference type="InterPro" id="IPR001647">
    <property type="entry name" value="HTH_TetR"/>
</dbReference>
<dbReference type="eggNOG" id="COG1309">
    <property type="taxonomic scope" value="Bacteria"/>
</dbReference>
<keyword evidence="1" id="KW-0678">Repressor</keyword>
<keyword evidence="8" id="KW-1185">Reference proteome</keyword>
<protein>
    <submittedName>
        <fullName evidence="7">Transcriptional Regulator, TetR family protein</fullName>
    </submittedName>
</protein>
<organism evidence="7 8">
    <name type="scientific">Methyloversatilis universalis (strain ATCC BAA-1314 / DSM 25237 / JCM 13912 / CCUG 52030 / FAM5)</name>
    <dbReference type="NCBI Taxonomy" id="1000565"/>
    <lineage>
        <taxon>Bacteria</taxon>
        <taxon>Pseudomonadati</taxon>
        <taxon>Pseudomonadota</taxon>
        <taxon>Betaproteobacteria</taxon>
        <taxon>Nitrosomonadales</taxon>
        <taxon>Sterolibacteriaceae</taxon>
        <taxon>Methyloversatilis</taxon>
    </lineage>
</organism>
<dbReference type="EMBL" id="AFHG01000028">
    <property type="protein sequence ID" value="EGK73416.1"/>
    <property type="molecule type" value="Genomic_DNA"/>
</dbReference>
<dbReference type="Gene3D" id="1.10.357.10">
    <property type="entry name" value="Tetracycline Repressor, domain 2"/>
    <property type="match status" value="1"/>
</dbReference>
<dbReference type="Proteomes" id="UP000005019">
    <property type="component" value="Unassembled WGS sequence"/>
</dbReference>
<evidence type="ECO:0000313" key="8">
    <source>
        <dbReference type="Proteomes" id="UP000005019"/>
    </source>
</evidence>
<evidence type="ECO:0000256" key="5">
    <source>
        <dbReference type="PROSITE-ProRule" id="PRU00335"/>
    </source>
</evidence>
<evidence type="ECO:0000313" key="7">
    <source>
        <dbReference type="EMBL" id="EGK73416.1"/>
    </source>
</evidence>
<sequence>MLDAAERCFREKGVASTTLDDIAKAAGHTRGAVYWHFENKADIFEAVCERVVTPMQAMLGDLAADPGSDPLGYLRKDAIHVLRMLSECERVQSVFEIKFCKLDGGPDFDRLRRAELETHGRCLSMLEVIFDAAVRRGQLPAHVDPKVTAEAMHAFIGGLMRSWVERHDFDLRAHAPWLVDTFLTGLRNAPVPETSAD</sequence>
<reference evidence="7 8" key="1">
    <citation type="journal article" date="2011" name="J. Bacteriol.">
        <title>Genome sequence of Methyloversatilis universalis FAM5T, a methylotrophic representative of the order Rhodocyclales.</title>
        <authorList>
            <person name="Kittichotirat W."/>
            <person name="Good N.M."/>
            <person name="Hall R."/>
            <person name="Bringel F."/>
            <person name="Lajus A."/>
            <person name="Medigue C."/>
            <person name="Smalley N.E."/>
            <person name="Beck D."/>
            <person name="Bumgarner R."/>
            <person name="Vuilleumier S."/>
            <person name="Kalyuzhnaya M.G."/>
        </authorList>
    </citation>
    <scope>NUCLEOTIDE SEQUENCE [LARGE SCALE GENOMIC DNA]</scope>
    <source>
        <strain evidence="8">ATCC BAA-1314 / JCM 13912 / FAM5</strain>
    </source>
</reference>
<keyword evidence="3 5" id="KW-0238">DNA-binding</keyword>
<dbReference type="Pfam" id="PF08361">
    <property type="entry name" value="TetR_C_2"/>
    <property type="match status" value="1"/>
</dbReference>
<dbReference type="InterPro" id="IPR050109">
    <property type="entry name" value="HTH-type_TetR-like_transc_reg"/>
</dbReference>
<dbReference type="InterPro" id="IPR009057">
    <property type="entry name" value="Homeodomain-like_sf"/>
</dbReference>
<evidence type="ECO:0000256" key="4">
    <source>
        <dbReference type="ARBA" id="ARBA00023163"/>
    </source>
</evidence>
<comment type="caution">
    <text evidence="7">The sequence shown here is derived from an EMBL/GenBank/DDBJ whole genome shotgun (WGS) entry which is preliminary data.</text>
</comment>
<feature type="domain" description="HTH tetR-type" evidence="6">
    <location>
        <begin position="1"/>
        <end position="55"/>
    </location>
</feature>
<dbReference type="PRINTS" id="PR00455">
    <property type="entry name" value="HTHTETR"/>
</dbReference>
<dbReference type="AlphaFoldDB" id="F5R749"/>
<name>F5R749_METUF</name>
<proteinExistence type="predicted"/>
<evidence type="ECO:0000256" key="1">
    <source>
        <dbReference type="ARBA" id="ARBA00022491"/>
    </source>
</evidence>
<keyword evidence="2" id="KW-0805">Transcription regulation</keyword>
<dbReference type="GO" id="GO:0003700">
    <property type="term" value="F:DNA-binding transcription factor activity"/>
    <property type="evidence" value="ECO:0007669"/>
    <property type="project" value="TreeGrafter"/>
</dbReference>
<dbReference type="GO" id="GO:0000976">
    <property type="term" value="F:transcription cis-regulatory region binding"/>
    <property type="evidence" value="ECO:0007669"/>
    <property type="project" value="TreeGrafter"/>
</dbReference>